<proteinExistence type="predicted"/>
<evidence type="ECO:0000313" key="4">
    <source>
        <dbReference type="Proteomes" id="UP000637359"/>
    </source>
</evidence>
<keyword evidence="1" id="KW-1133">Transmembrane helix</keyword>
<evidence type="ECO:0000313" key="3">
    <source>
        <dbReference type="EMBL" id="MBC5638597.1"/>
    </source>
</evidence>
<feature type="transmembrane region" description="Helical" evidence="1">
    <location>
        <begin position="12"/>
        <end position="31"/>
    </location>
</feature>
<dbReference type="InterPro" id="IPR050248">
    <property type="entry name" value="Polysacc_deacetylase_ArnD"/>
</dbReference>
<gene>
    <name evidence="3" type="primary">pdaB</name>
    <name evidence="3" type="ORF">H8S33_17625</name>
</gene>
<sequence>MNHFYVWRFSRIKRWALVAILAFFTAGFLWFESNGVFSVFSKNEAVALTKGSSKEPNIALTFNISWGEEKVHDILKQLEEHQVQATFFVSGEWAEKHPDILKKISESKHEVGMLGYRYKSYLDQEIGQVRKDLQYAKEVFGKLGYKDLELVRAPHGHFNDEIIKLAEDMGHKVIHWNINPHDWQNPGTQKIVDHVMSETSNGDIILLHASDSVKQTAESLKTILPGLKNKGFTFVTVSEIINQAHAESKIVE</sequence>
<dbReference type="PROSITE" id="PS51677">
    <property type="entry name" value="NODB"/>
    <property type="match status" value="1"/>
</dbReference>
<comment type="caution">
    <text evidence="3">The sequence shown here is derived from an EMBL/GenBank/DDBJ whole genome shotgun (WGS) entry which is preliminary data.</text>
</comment>
<keyword evidence="1" id="KW-0472">Membrane</keyword>
<dbReference type="InterPro" id="IPR011330">
    <property type="entry name" value="Glyco_hydro/deAcase_b/a-brl"/>
</dbReference>
<dbReference type="GO" id="GO:0016020">
    <property type="term" value="C:membrane"/>
    <property type="evidence" value="ECO:0007669"/>
    <property type="project" value="TreeGrafter"/>
</dbReference>
<accession>A0A923L921</accession>
<keyword evidence="4" id="KW-1185">Reference proteome</keyword>
<dbReference type="NCBIfam" id="TIGR02764">
    <property type="entry name" value="spore_ybaN_pdaB"/>
    <property type="match status" value="1"/>
</dbReference>
<dbReference type="PANTHER" id="PTHR10587">
    <property type="entry name" value="GLYCOSYL TRANSFERASE-RELATED"/>
    <property type="match status" value="1"/>
</dbReference>
<dbReference type="AlphaFoldDB" id="A0A923L921"/>
<dbReference type="PANTHER" id="PTHR10587:SF128">
    <property type="entry name" value="POLYSACCHARIDE DEACETYLASE PDAB-RELATED"/>
    <property type="match status" value="1"/>
</dbReference>
<organism evidence="3 4">
    <name type="scientific">Ornithinibacillus hominis</name>
    <dbReference type="NCBI Taxonomy" id="2763055"/>
    <lineage>
        <taxon>Bacteria</taxon>
        <taxon>Bacillati</taxon>
        <taxon>Bacillota</taxon>
        <taxon>Bacilli</taxon>
        <taxon>Bacillales</taxon>
        <taxon>Bacillaceae</taxon>
        <taxon>Ornithinibacillus</taxon>
    </lineage>
</organism>
<dbReference type="InterPro" id="IPR014132">
    <property type="entry name" value="PdaB-like"/>
</dbReference>
<protein>
    <submittedName>
        <fullName evidence="3">Polysaccharide deacetylase family sporulation protein PdaB</fullName>
    </submittedName>
</protein>
<dbReference type="EMBL" id="JACOOL010000017">
    <property type="protein sequence ID" value="MBC5638597.1"/>
    <property type="molecule type" value="Genomic_DNA"/>
</dbReference>
<dbReference type="InterPro" id="IPR002509">
    <property type="entry name" value="NODB_dom"/>
</dbReference>
<dbReference type="Gene3D" id="3.20.20.370">
    <property type="entry name" value="Glycoside hydrolase/deacetylase"/>
    <property type="match status" value="1"/>
</dbReference>
<dbReference type="GO" id="GO:0016810">
    <property type="term" value="F:hydrolase activity, acting on carbon-nitrogen (but not peptide) bonds"/>
    <property type="evidence" value="ECO:0007669"/>
    <property type="project" value="InterPro"/>
</dbReference>
<dbReference type="RefSeq" id="WP_186871296.1">
    <property type="nucleotide sequence ID" value="NZ_JACOOL010000017.1"/>
</dbReference>
<feature type="domain" description="NodB homology" evidence="2">
    <location>
        <begin position="56"/>
        <end position="235"/>
    </location>
</feature>
<evidence type="ECO:0000256" key="1">
    <source>
        <dbReference type="SAM" id="Phobius"/>
    </source>
</evidence>
<evidence type="ECO:0000259" key="2">
    <source>
        <dbReference type="PROSITE" id="PS51677"/>
    </source>
</evidence>
<keyword evidence="1" id="KW-0812">Transmembrane</keyword>
<name>A0A923L921_9BACI</name>
<dbReference type="Pfam" id="PF01522">
    <property type="entry name" value="Polysacc_deac_1"/>
    <property type="match status" value="1"/>
</dbReference>
<dbReference type="SUPFAM" id="SSF88713">
    <property type="entry name" value="Glycoside hydrolase/deacetylase"/>
    <property type="match status" value="1"/>
</dbReference>
<reference evidence="3" key="1">
    <citation type="submission" date="2020-08" db="EMBL/GenBank/DDBJ databases">
        <title>Genome public.</title>
        <authorList>
            <person name="Liu C."/>
            <person name="Sun Q."/>
        </authorList>
    </citation>
    <scope>NUCLEOTIDE SEQUENCE</scope>
    <source>
        <strain evidence="3">BX22</strain>
    </source>
</reference>
<dbReference type="GO" id="GO:0005975">
    <property type="term" value="P:carbohydrate metabolic process"/>
    <property type="evidence" value="ECO:0007669"/>
    <property type="project" value="InterPro"/>
</dbReference>
<dbReference type="Proteomes" id="UP000637359">
    <property type="component" value="Unassembled WGS sequence"/>
</dbReference>